<dbReference type="PANTHER" id="PTHR48057">
    <property type="entry name" value="LEUCINE-RICH REPEAT SERINE/THREONINE-PROTEIN KINASE 1"/>
    <property type="match status" value="1"/>
</dbReference>
<evidence type="ECO:0000313" key="3">
    <source>
        <dbReference type="EMBL" id="CAB9500677.1"/>
    </source>
</evidence>
<dbReference type="Pfam" id="PF00560">
    <property type="entry name" value="LRR_1"/>
    <property type="match status" value="1"/>
</dbReference>
<gene>
    <name evidence="3" type="ORF">SEMRO_89_G046970.1</name>
</gene>
<proteinExistence type="predicted"/>
<dbReference type="InterPro" id="IPR032675">
    <property type="entry name" value="LRR_dom_sf"/>
</dbReference>
<dbReference type="InterPro" id="IPR052595">
    <property type="entry name" value="LRRC69/RLP"/>
</dbReference>
<dbReference type="AlphaFoldDB" id="A0A9N8DDA1"/>
<dbReference type="InterPro" id="IPR001611">
    <property type="entry name" value="Leu-rich_rpt"/>
</dbReference>
<name>A0A9N8DDA1_9STRA</name>
<evidence type="ECO:0000256" key="1">
    <source>
        <dbReference type="SAM" id="MobiDB-lite"/>
    </source>
</evidence>
<feature type="transmembrane region" description="Helical" evidence="2">
    <location>
        <begin position="88"/>
        <end position="111"/>
    </location>
</feature>
<dbReference type="SUPFAM" id="SSF52058">
    <property type="entry name" value="L domain-like"/>
    <property type="match status" value="1"/>
</dbReference>
<feature type="compositionally biased region" description="Polar residues" evidence="1">
    <location>
        <begin position="56"/>
        <end position="70"/>
    </location>
</feature>
<comment type="caution">
    <text evidence="3">The sequence shown here is derived from an EMBL/GenBank/DDBJ whole genome shotgun (WGS) entry which is preliminary data.</text>
</comment>
<keyword evidence="2" id="KW-0472">Membrane</keyword>
<evidence type="ECO:0000256" key="2">
    <source>
        <dbReference type="SAM" id="Phobius"/>
    </source>
</evidence>
<accession>A0A9N8DDA1</accession>
<dbReference type="EMBL" id="CAICTM010000088">
    <property type="protein sequence ID" value="CAB9500677.1"/>
    <property type="molecule type" value="Genomic_DNA"/>
</dbReference>
<keyword evidence="4" id="KW-1185">Reference proteome</keyword>
<dbReference type="Proteomes" id="UP001153069">
    <property type="component" value="Unassembled WGS sequence"/>
</dbReference>
<reference evidence="3" key="1">
    <citation type="submission" date="2020-06" db="EMBL/GenBank/DDBJ databases">
        <authorList>
            <consortium name="Plant Systems Biology data submission"/>
        </authorList>
    </citation>
    <scope>NUCLEOTIDE SEQUENCE</scope>
    <source>
        <strain evidence="3">D6</strain>
    </source>
</reference>
<feature type="region of interest" description="Disordered" evidence="1">
    <location>
        <begin position="1"/>
        <end position="23"/>
    </location>
</feature>
<evidence type="ECO:0000313" key="4">
    <source>
        <dbReference type="Proteomes" id="UP001153069"/>
    </source>
</evidence>
<sequence length="335" mass="37014">MGDEESPPGAFAIGGPGARRGSSSSLVICSSVRASQSDPVRIDDAHLVALDEENAQSDNMDGSHRSSNTELVEGKALGRRQQDKQGHWIGWVAIVGCAVLAVVLMLVFLLGRSDGKLTETLISANSNFTQDKAPYPPFHDDLPALVTTGILEHRDSPFYHANQWVMKDPNFSTYSKERNLQRFYLAMMFYATNGDSWLDYENWLSYEVSECNWFTKSSFATSSKYYEANVCEDNTVINLSLSSNNLTGTFPIWYTYFIPSLKILDLSYNSIVGALPQSLPLQGTSELGQLSHLKKLDLTDTPVTGKVPVEVCKRVQEGQLELLVDCGTLLECCAN</sequence>
<feature type="region of interest" description="Disordered" evidence="1">
    <location>
        <begin position="54"/>
        <end position="74"/>
    </location>
</feature>
<dbReference type="OrthoDB" id="205182at2759"/>
<dbReference type="Gene3D" id="3.80.10.10">
    <property type="entry name" value="Ribonuclease Inhibitor"/>
    <property type="match status" value="1"/>
</dbReference>
<keyword evidence="2" id="KW-1133">Transmembrane helix</keyword>
<organism evidence="3 4">
    <name type="scientific">Seminavis robusta</name>
    <dbReference type="NCBI Taxonomy" id="568900"/>
    <lineage>
        <taxon>Eukaryota</taxon>
        <taxon>Sar</taxon>
        <taxon>Stramenopiles</taxon>
        <taxon>Ochrophyta</taxon>
        <taxon>Bacillariophyta</taxon>
        <taxon>Bacillariophyceae</taxon>
        <taxon>Bacillariophycidae</taxon>
        <taxon>Naviculales</taxon>
        <taxon>Naviculaceae</taxon>
        <taxon>Seminavis</taxon>
    </lineage>
</organism>
<keyword evidence="2" id="KW-0812">Transmembrane</keyword>
<protein>
    <submittedName>
        <fullName evidence="3">Uncharacterized protein</fullName>
    </submittedName>
</protein>